<keyword evidence="3" id="KW-1185">Reference proteome</keyword>
<dbReference type="InterPro" id="IPR043129">
    <property type="entry name" value="ATPase_NBD"/>
</dbReference>
<dbReference type="PANTHER" id="PTHR18964">
    <property type="entry name" value="ROK (REPRESSOR, ORF, KINASE) FAMILY"/>
    <property type="match status" value="1"/>
</dbReference>
<gene>
    <name evidence="2" type="ORF">NK662_12780</name>
</gene>
<protein>
    <submittedName>
        <fullName evidence="2">ROK family protein</fullName>
    </submittedName>
</protein>
<comment type="caution">
    <text evidence="2">The sequence shown here is derived from an EMBL/GenBank/DDBJ whole genome shotgun (WGS) entry which is preliminary data.</text>
</comment>
<sequence>MEKYIAFDIGGTKVKHGLVLADGTIIHKGSYRTDCDSLEIFLADMLRVIEEYGQEEAAGIAISMPGFINVDTGYAEWAGAVAALQGQNLKQLLVERTSLRVEIENDGNCAALAEKLNGNAVECRNFICLTIGTGIGGGIFVNDQIVHGHRFRGGEFGFMFTQASDTNKDSMHDNASTAALIKKYKEYKGIETPVEGADVFAEAYRDEEVKRILDQWYSSLSYGIYNLAATLNPQKILIGGGVSAREEIAAELTTKLEALPYWEMLQVPLQVCKHRNDAGLLGAVCHFQRTSTQDN</sequence>
<name>A0AA42BQ22_9BACI</name>
<dbReference type="Pfam" id="PF00480">
    <property type="entry name" value="ROK"/>
    <property type="match status" value="1"/>
</dbReference>
<dbReference type="PANTHER" id="PTHR18964:SF165">
    <property type="entry name" value="BETA-GLUCOSIDE KINASE"/>
    <property type="match status" value="1"/>
</dbReference>
<reference evidence="2" key="1">
    <citation type="submission" date="2022-07" db="EMBL/GenBank/DDBJ databases">
        <authorList>
            <person name="Li W.-J."/>
            <person name="Deng Q.-Q."/>
        </authorList>
    </citation>
    <scope>NUCLEOTIDE SEQUENCE</scope>
    <source>
        <strain evidence="2">SYSU M60031</strain>
    </source>
</reference>
<proteinExistence type="inferred from homology"/>
<dbReference type="AlphaFoldDB" id="A0AA42BQ22"/>
<evidence type="ECO:0000256" key="1">
    <source>
        <dbReference type="ARBA" id="ARBA00006479"/>
    </source>
</evidence>
<dbReference type="InterPro" id="IPR000600">
    <property type="entry name" value="ROK"/>
</dbReference>
<comment type="similarity">
    <text evidence="1">Belongs to the ROK (NagC/XylR) family.</text>
</comment>
<evidence type="ECO:0000313" key="3">
    <source>
        <dbReference type="Proteomes" id="UP001156102"/>
    </source>
</evidence>
<dbReference type="SUPFAM" id="SSF53067">
    <property type="entry name" value="Actin-like ATPase domain"/>
    <property type="match status" value="1"/>
</dbReference>
<accession>A0AA42BQ22</accession>
<evidence type="ECO:0000313" key="2">
    <source>
        <dbReference type="EMBL" id="MCP8969402.1"/>
    </source>
</evidence>
<organism evidence="2 3">
    <name type="scientific">Ectobacillus ponti</name>
    <dbReference type="NCBI Taxonomy" id="2961894"/>
    <lineage>
        <taxon>Bacteria</taxon>
        <taxon>Bacillati</taxon>
        <taxon>Bacillota</taxon>
        <taxon>Bacilli</taxon>
        <taxon>Bacillales</taxon>
        <taxon>Bacillaceae</taxon>
        <taxon>Ectobacillus</taxon>
    </lineage>
</organism>
<dbReference type="Gene3D" id="3.30.420.40">
    <property type="match status" value="2"/>
</dbReference>
<dbReference type="EMBL" id="JANCLT010000006">
    <property type="protein sequence ID" value="MCP8969402.1"/>
    <property type="molecule type" value="Genomic_DNA"/>
</dbReference>
<dbReference type="RefSeq" id="WP_254759324.1">
    <property type="nucleotide sequence ID" value="NZ_JANCLT010000006.1"/>
</dbReference>
<dbReference type="Proteomes" id="UP001156102">
    <property type="component" value="Unassembled WGS sequence"/>
</dbReference>